<evidence type="ECO:0000313" key="13">
    <source>
        <dbReference type="Proteomes" id="UP001283341"/>
    </source>
</evidence>
<reference evidence="12" key="2">
    <citation type="submission" date="2023-06" db="EMBL/GenBank/DDBJ databases">
        <authorList>
            <consortium name="Lawrence Berkeley National Laboratory"/>
            <person name="Haridas S."/>
            <person name="Hensen N."/>
            <person name="Bonometti L."/>
            <person name="Westerberg I."/>
            <person name="Brannstrom I.O."/>
            <person name="Guillou S."/>
            <person name="Cros-Aarteil S."/>
            <person name="Calhoun S."/>
            <person name="Kuo A."/>
            <person name="Mondo S."/>
            <person name="Pangilinan J."/>
            <person name="Riley R."/>
            <person name="Labutti K."/>
            <person name="Andreopoulos B."/>
            <person name="Lipzen A."/>
            <person name="Chen C."/>
            <person name="Yanf M."/>
            <person name="Daum C."/>
            <person name="Ng V."/>
            <person name="Clum A."/>
            <person name="Steindorff A."/>
            <person name="Ohm R."/>
            <person name="Martin F."/>
            <person name="Silar P."/>
            <person name="Natvig D."/>
            <person name="Lalanne C."/>
            <person name="Gautier V."/>
            <person name="Ament-Velasquez S.L."/>
            <person name="Kruys A."/>
            <person name="Hutchinson M.I."/>
            <person name="Powell A.J."/>
            <person name="Barry K."/>
            <person name="Miller A.N."/>
            <person name="Grigoriev I.V."/>
            <person name="Debuchy R."/>
            <person name="Gladieux P."/>
            <person name="Thoren M.H."/>
            <person name="Johannesson H."/>
        </authorList>
    </citation>
    <scope>NUCLEOTIDE SEQUENCE</scope>
    <source>
        <strain evidence="12">CBS 118394</strain>
    </source>
</reference>
<dbReference type="Proteomes" id="UP001283341">
    <property type="component" value="Unassembled WGS sequence"/>
</dbReference>
<reference evidence="12" key="1">
    <citation type="journal article" date="2023" name="Mol. Phylogenet. Evol.">
        <title>Genome-scale phylogeny and comparative genomics of the fungal order Sordariales.</title>
        <authorList>
            <person name="Hensen N."/>
            <person name="Bonometti L."/>
            <person name="Westerberg I."/>
            <person name="Brannstrom I.O."/>
            <person name="Guillou S."/>
            <person name="Cros-Aarteil S."/>
            <person name="Calhoun S."/>
            <person name="Haridas S."/>
            <person name="Kuo A."/>
            <person name="Mondo S."/>
            <person name="Pangilinan J."/>
            <person name="Riley R."/>
            <person name="LaButti K."/>
            <person name="Andreopoulos B."/>
            <person name="Lipzen A."/>
            <person name="Chen C."/>
            <person name="Yan M."/>
            <person name="Daum C."/>
            <person name="Ng V."/>
            <person name="Clum A."/>
            <person name="Steindorff A."/>
            <person name="Ohm R.A."/>
            <person name="Martin F."/>
            <person name="Silar P."/>
            <person name="Natvig D.O."/>
            <person name="Lalanne C."/>
            <person name="Gautier V."/>
            <person name="Ament-Velasquez S.L."/>
            <person name="Kruys A."/>
            <person name="Hutchinson M.I."/>
            <person name="Powell A.J."/>
            <person name="Barry K."/>
            <person name="Miller A.N."/>
            <person name="Grigoriev I.V."/>
            <person name="Debuchy R."/>
            <person name="Gladieux P."/>
            <person name="Hiltunen Thoren M."/>
            <person name="Johannesson H."/>
        </authorList>
    </citation>
    <scope>NUCLEOTIDE SEQUENCE</scope>
    <source>
        <strain evidence="12">CBS 118394</strain>
    </source>
</reference>
<evidence type="ECO:0000313" key="12">
    <source>
        <dbReference type="EMBL" id="KAK3313815.1"/>
    </source>
</evidence>
<keyword evidence="5" id="KW-0256">Endoplasmic reticulum</keyword>
<evidence type="ECO:0000256" key="6">
    <source>
        <dbReference type="ARBA" id="ARBA00022892"/>
    </source>
</evidence>
<feature type="compositionally biased region" description="Low complexity" evidence="10">
    <location>
        <begin position="200"/>
        <end position="212"/>
    </location>
</feature>
<accession>A0AAE0HVR6</accession>
<feature type="compositionally biased region" description="Polar residues" evidence="10">
    <location>
        <begin position="139"/>
        <end position="153"/>
    </location>
</feature>
<evidence type="ECO:0000256" key="5">
    <source>
        <dbReference type="ARBA" id="ARBA00022824"/>
    </source>
</evidence>
<organism evidence="12 13">
    <name type="scientific">Apodospora peruviana</name>
    <dbReference type="NCBI Taxonomy" id="516989"/>
    <lineage>
        <taxon>Eukaryota</taxon>
        <taxon>Fungi</taxon>
        <taxon>Dikarya</taxon>
        <taxon>Ascomycota</taxon>
        <taxon>Pezizomycotina</taxon>
        <taxon>Sordariomycetes</taxon>
        <taxon>Sordariomycetidae</taxon>
        <taxon>Sordariales</taxon>
        <taxon>Lasiosphaeriaceae</taxon>
        <taxon>Apodospora</taxon>
    </lineage>
</organism>
<keyword evidence="7" id="KW-0653">Protein transport</keyword>
<dbReference type="InterPro" id="IPR019150">
    <property type="entry name" value="Vesicle_transport_protein_Use1"/>
</dbReference>
<evidence type="ECO:0000256" key="2">
    <source>
        <dbReference type="ARBA" id="ARBA00007891"/>
    </source>
</evidence>
<dbReference type="AlphaFoldDB" id="A0AAE0HVR6"/>
<dbReference type="PANTHER" id="PTHR13050:SF7">
    <property type="entry name" value="VESICLE TRANSPORT PROTEIN USE1"/>
    <property type="match status" value="1"/>
</dbReference>
<protein>
    <recommendedName>
        <fullName evidence="14">Synaptobrevin</fullName>
    </recommendedName>
</protein>
<keyword evidence="13" id="KW-1185">Reference proteome</keyword>
<gene>
    <name evidence="12" type="ORF">B0H66DRAFT_594642</name>
</gene>
<evidence type="ECO:0000256" key="7">
    <source>
        <dbReference type="ARBA" id="ARBA00022927"/>
    </source>
</evidence>
<evidence type="ECO:0000256" key="3">
    <source>
        <dbReference type="ARBA" id="ARBA00022448"/>
    </source>
</evidence>
<evidence type="ECO:0000256" key="11">
    <source>
        <dbReference type="SAM" id="Phobius"/>
    </source>
</evidence>
<dbReference type="GO" id="GO:0005789">
    <property type="term" value="C:endoplasmic reticulum membrane"/>
    <property type="evidence" value="ECO:0007669"/>
    <property type="project" value="UniProtKB-SubCell"/>
</dbReference>
<feature type="compositionally biased region" description="Acidic residues" evidence="10">
    <location>
        <begin position="112"/>
        <end position="135"/>
    </location>
</feature>
<feature type="region of interest" description="Disordered" evidence="10">
    <location>
        <begin position="108"/>
        <end position="238"/>
    </location>
</feature>
<dbReference type="GO" id="GO:0005484">
    <property type="term" value="F:SNAP receptor activity"/>
    <property type="evidence" value="ECO:0007669"/>
    <property type="project" value="TreeGrafter"/>
</dbReference>
<dbReference type="PANTHER" id="PTHR13050">
    <property type="entry name" value="USE1-LIKE PROTEIN"/>
    <property type="match status" value="1"/>
</dbReference>
<dbReference type="GO" id="GO:0015031">
    <property type="term" value="P:protein transport"/>
    <property type="evidence" value="ECO:0007669"/>
    <property type="project" value="UniProtKB-KW"/>
</dbReference>
<dbReference type="GO" id="GO:0031201">
    <property type="term" value="C:SNARE complex"/>
    <property type="evidence" value="ECO:0007669"/>
    <property type="project" value="TreeGrafter"/>
</dbReference>
<dbReference type="GO" id="GO:0006890">
    <property type="term" value="P:retrograde vesicle-mediated transport, Golgi to endoplasmic reticulum"/>
    <property type="evidence" value="ECO:0007669"/>
    <property type="project" value="TreeGrafter"/>
</dbReference>
<evidence type="ECO:0000256" key="8">
    <source>
        <dbReference type="ARBA" id="ARBA00022989"/>
    </source>
</evidence>
<keyword evidence="4 11" id="KW-0812">Transmembrane</keyword>
<name>A0AAE0HVR6_9PEZI</name>
<feature type="compositionally biased region" description="Polar residues" evidence="10">
    <location>
        <begin position="213"/>
        <end position="225"/>
    </location>
</feature>
<comment type="similarity">
    <text evidence="2">Belongs to the USE1 family.</text>
</comment>
<dbReference type="EMBL" id="JAUEDM010000007">
    <property type="protein sequence ID" value="KAK3313815.1"/>
    <property type="molecule type" value="Genomic_DNA"/>
</dbReference>
<evidence type="ECO:0000256" key="1">
    <source>
        <dbReference type="ARBA" id="ARBA00004163"/>
    </source>
</evidence>
<keyword evidence="9 11" id="KW-0472">Membrane</keyword>
<keyword evidence="3" id="KW-0813">Transport</keyword>
<evidence type="ECO:0000256" key="9">
    <source>
        <dbReference type="ARBA" id="ARBA00023136"/>
    </source>
</evidence>
<evidence type="ECO:0008006" key="14">
    <source>
        <dbReference type="Google" id="ProtNLM"/>
    </source>
</evidence>
<evidence type="ECO:0000256" key="10">
    <source>
        <dbReference type="SAM" id="MobiDB-lite"/>
    </source>
</evidence>
<proteinExistence type="inferred from homology"/>
<keyword evidence="8 11" id="KW-1133">Transmembrane helix</keyword>
<comment type="caution">
    <text evidence="12">The sequence shown here is derived from an EMBL/GenBank/DDBJ whole genome shotgun (WGS) entry which is preliminary data.</text>
</comment>
<keyword evidence="6" id="KW-0931">ER-Golgi transport</keyword>
<sequence>MARFIPGVTAPVSATRHADPLTDLTRLLSRLQQTILRADAEREARLRTSEFEREKAKTNVNYARSLLSNIEQEALGVKIHVRRQELQADLNRKRELLEQITERISDLAEMASYDDDDDDQAEDGSDNTSEGDDDILSQIIATPSESLESTKSSPADPIPLLPDNTAAGEDQIPLDMAGTASPPATHGQIGAANGSGGGHTHPTITTSTTTSSENSAIQTETSQTLRARGGAGGASHQRAKEAEIAQSTGTSTGAGAGAGAALFGSNAAPTTALATTEAILDHQRAEQDILSESMLKLAADLKASSQALSNSLDEDKELVSRAGEGMSKTGEGMDAVTRRMGALTRMTEGEGWWGRMRLYAMIYGLMVVLVLVVFVLPKLRF</sequence>
<evidence type="ECO:0000256" key="4">
    <source>
        <dbReference type="ARBA" id="ARBA00022692"/>
    </source>
</evidence>
<comment type="subcellular location">
    <subcellularLocation>
        <location evidence="1">Endoplasmic reticulum membrane</location>
        <topology evidence="1">Single-pass type IV membrane protein</topology>
    </subcellularLocation>
</comment>
<feature type="transmembrane region" description="Helical" evidence="11">
    <location>
        <begin position="358"/>
        <end position="376"/>
    </location>
</feature>